<feature type="transmembrane region" description="Helical" evidence="12">
    <location>
        <begin position="183"/>
        <end position="200"/>
    </location>
</feature>
<comment type="caution">
    <text evidence="15">The sequence shown here is derived from an EMBL/GenBank/DDBJ whole genome shotgun (WGS) entry which is preliminary data.</text>
</comment>
<feature type="transmembrane region" description="Helical" evidence="12">
    <location>
        <begin position="250"/>
        <end position="274"/>
    </location>
</feature>
<keyword evidence="5 15" id="KW-0808">Transferase</keyword>
<dbReference type="OrthoDB" id="3187794at2"/>
<accession>B6GCQ8</accession>
<keyword evidence="8" id="KW-0418">Kinase</keyword>
<feature type="transmembrane region" description="Helical" evidence="12">
    <location>
        <begin position="392"/>
        <end position="413"/>
    </location>
</feature>
<gene>
    <name evidence="15" type="primary">sacP</name>
    <name evidence="15" type="ORF">COLSTE_01882</name>
</gene>
<name>B6GCQ8_9ACTN</name>
<dbReference type="PROSITE" id="PS51098">
    <property type="entry name" value="PTS_EIIB_TYPE_1"/>
    <property type="match status" value="1"/>
</dbReference>
<evidence type="ECO:0000256" key="7">
    <source>
        <dbReference type="ARBA" id="ARBA00022692"/>
    </source>
</evidence>
<feature type="active site" description="Phosphocysteine intermediate; for EIIB activity" evidence="11">
    <location>
        <position position="29"/>
    </location>
</feature>
<proteinExistence type="predicted"/>
<feature type="transmembrane region" description="Helical" evidence="12">
    <location>
        <begin position="113"/>
        <end position="137"/>
    </location>
</feature>
<dbReference type="PROSITE" id="PS01035">
    <property type="entry name" value="PTS_EIIB_TYPE_1_CYS"/>
    <property type="match status" value="1"/>
</dbReference>
<keyword evidence="10 12" id="KW-0472">Membrane</keyword>
<dbReference type="Gene3D" id="3.30.1360.60">
    <property type="entry name" value="Glucose permease domain IIB"/>
    <property type="match status" value="1"/>
</dbReference>
<dbReference type="GO" id="GO:0015771">
    <property type="term" value="P:trehalose transport"/>
    <property type="evidence" value="ECO:0007669"/>
    <property type="project" value="TreeGrafter"/>
</dbReference>
<evidence type="ECO:0000313" key="16">
    <source>
        <dbReference type="Proteomes" id="UP000003560"/>
    </source>
</evidence>
<evidence type="ECO:0000313" key="15">
    <source>
        <dbReference type="EMBL" id="EEA89898.1"/>
    </source>
</evidence>
<dbReference type="GO" id="GO:0005886">
    <property type="term" value="C:plasma membrane"/>
    <property type="evidence" value="ECO:0007669"/>
    <property type="project" value="UniProtKB-SubCell"/>
</dbReference>
<protein>
    <submittedName>
        <fullName evidence="15">PTS system sucrose-specific EIIBC component</fullName>
        <ecNumber evidence="15">2.7.1.69</ecNumber>
    </submittedName>
</protein>
<dbReference type="Pfam" id="PF00367">
    <property type="entry name" value="PTS_EIIB"/>
    <property type="match status" value="1"/>
</dbReference>
<reference evidence="15 16" key="1">
    <citation type="submission" date="2008-10" db="EMBL/GenBank/DDBJ databases">
        <title>Draft genome sequence of Collinsella stercoris (DSM 13279).</title>
        <authorList>
            <person name="Sudarsanam P."/>
            <person name="Ley R."/>
            <person name="Guruge J."/>
            <person name="Turnbaugh P.J."/>
            <person name="Mahowald M."/>
            <person name="Liep D."/>
            <person name="Gordon J."/>
        </authorList>
    </citation>
    <scope>NUCLEOTIDE SEQUENCE [LARGE SCALE GENOMIC DNA]</scope>
    <source>
        <strain evidence="15 16">DSM 13279</strain>
    </source>
</reference>
<keyword evidence="3" id="KW-1003">Cell membrane</keyword>
<dbReference type="GO" id="GO:0016301">
    <property type="term" value="F:kinase activity"/>
    <property type="evidence" value="ECO:0007669"/>
    <property type="project" value="UniProtKB-KW"/>
</dbReference>
<evidence type="ECO:0000256" key="2">
    <source>
        <dbReference type="ARBA" id="ARBA00022448"/>
    </source>
</evidence>
<dbReference type="EC" id="2.7.1.69" evidence="15"/>
<feature type="transmembrane region" description="Helical" evidence="12">
    <location>
        <begin position="365"/>
        <end position="385"/>
    </location>
</feature>
<feature type="transmembrane region" description="Helical" evidence="12">
    <location>
        <begin position="332"/>
        <end position="353"/>
    </location>
</feature>
<keyword evidence="9 12" id="KW-1133">Transmembrane helix</keyword>
<evidence type="ECO:0000256" key="9">
    <source>
        <dbReference type="ARBA" id="ARBA00022989"/>
    </source>
</evidence>
<dbReference type="eggNOG" id="COG1263">
    <property type="taxonomic scope" value="Bacteria"/>
</dbReference>
<evidence type="ECO:0000259" key="14">
    <source>
        <dbReference type="PROSITE" id="PS51103"/>
    </source>
</evidence>
<evidence type="ECO:0000256" key="10">
    <source>
        <dbReference type="ARBA" id="ARBA00023136"/>
    </source>
</evidence>
<evidence type="ECO:0000256" key="11">
    <source>
        <dbReference type="PROSITE-ProRule" id="PRU00421"/>
    </source>
</evidence>
<feature type="domain" description="PTS EIIB type-1" evidence="13">
    <location>
        <begin position="7"/>
        <end position="89"/>
    </location>
</feature>
<dbReference type="GO" id="GO:0009401">
    <property type="term" value="P:phosphoenolpyruvate-dependent sugar phosphotransferase system"/>
    <property type="evidence" value="ECO:0007669"/>
    <property type="project" value="UniProtKB-KW"/>
</dbReference>
<organism evidence="15 16">
    <name type="scientific">Collinsella stercoris DSM 13279</name>
    <dbReference type="NCBI Taxonomy" id="445975"/>
    <lineage>
        <taxon>Bacteria</taxon>
        <taxon>Bacillati</taxon>
        <taxon>Actinomycetota</taxon>
        <taxon>Coriobacteriia</taxon>
        <taxon>Coriobacteriales</taxon>
        <taxon>Coriobacteriaceae</taxon>
        <taxon>Collinsella</taxon>
    </lineage>
</organism>
<dbReference type="InterPro" id="IPR003352">
    <property type="entry name" value="PTS_EIIC"/>
</dbReference>
<dbReference type="eggNOG" id="COG1264">
    <property type="taxonomic scope" value="Bacteria"/>
</dbReference>
<keyword evidence="6" id="KW-0598">Phosphotransferase system</keyword>
<dbReference type="GeneID" id="98003547"/>
<evidence type="ECO:0000256" key="6">
    <source>
        <dbReference type="ARBA" id="ARBA00022683"/>
    </source>
</evidence>
<evidence type="ECO:0000256" key="3">
    <source>
        <dbReference type="ARBA" id="ARBA00022475"/>
    </source>
</evidence>
<reference evidence="15 16" key="2">
    <citation type="submission" date="2008-10" db="EMBL/GenBank/DDBJ databases">
        <authorList>
            <person name="Fulton L."/>
            <person name="Clifton S."/>
            <person name="Fulton B."/>
            <person name="Xu J."/>
            <person name="Minx P."/>
            <person name="Pepin K.H."/>
            <person name="Johnson M."/>
            <person name="Thiruvilangam P."/>
            <person name="Bhonagiri V."/>
            <person name="Nash W.E."/>
            <person name="Mardis E.R."/>
            <person name="Wilson R.K."/>
        </authorList>
    </citation>
    <scope>NUCLEOTIDE SEQUENCE [LARGE SCALE GENOMIC DNA]</scope>
    <source>
        <strain evidence="15 16">DSM 13279</strain>
    </source>
</reference>
<evidence type="ECO:0000256" key="1">
    <source>
        <dbReference type="ARBA" id="ARBA00004651"/>
    </source>
</evidence>
<dbReference type="PANTHER" id="PTHR30175:SF1">
    <property type="entry name" value="PTS SYSTEM ARBUTIN-, CELLOBIOSE-, AND SALICIN-SPECIFIC EIIBC COMPONENT-RELATED"/>
    <property type="match status" value="1"/>
</dbReference>
<feature type="transmembrane region" description="Helical" evidence="12">
    <location>
        <begin position="433"/>
        <end position="452"/>
    </location>
</feature>
<dbReference type="PANTHER" id="PTHR30175">
    <property type="entry name" value="PHOSPHOTRANSFERASE SYSTEM TRANSPORT PROTEIN"/>
    <property type="match status" value="1"/>
</dbReference>
<dbReference type="STRING" id="445975.COLSTE_01882"/>
<evidence type="ECO:0000256" key="4">
    <source>
        <dbReference type="ARBA" id="ARBA00022597"/>
    </source>
</evidence>
<feature type="transmembrane region" description="Helical" evidence="12">
    <location>
        <begin position="212"/>
        <end position="238"/>
    </location>
</feature>
<keyword evidence="4" id="KW-0762">Sugar transport</keyword>
<keyword evidence="16" id="KW-1185">Reference proteome</keyword>
<dbReference type="GO" id="GO:0008982">
    <property type="term" value="F:protein-N(PI)-phosphohistidine-sugar phosphotransferase activity"/>
    <property type="evidence" value="ECO:0007669"/>
    <property type="project" value="InterPro"/>
</dbReference>
<dbReference type="InterPro" id="IPR018113">
    <property type="entry name" value="PTrfase_EIIB_Cys"/>
</dbReference>
<feature type="transmembrane region" description="Helical" evidence="12">
    <location>
        <begin position="157"/>
        <end position="176"/>
    </location>
</feature>
<dbReference type="EMBL" id="ABXJ01000110">
    <property type="protein sequence ID" value="EEA89898.1"/>
    <property type="molecule type" value="Genomic_DNA"/>
</dbReference>
<dbReference type="HOGENOM" id="CLU_012312_2_0_11"/>
<dbReference type="Proteomes" id="UP000003560">
    <property type="component" value="Unassembled WGS sequence"/>
</dbReference>
<dbReference type="PROSITE" id="PS51103">
    <property type="entry name" value="PTS_EIIC_TYPE_1"/>
    <property type="match status" value="1"/>
</dbReference>
<dbReference type="AlphaFoldDB" id="B6GCQ8"/>
<sequence length="458" mass="49225">MGSKKYDELANRVIDLVGGKDNISYFTHCVTRLRFNLKDKGLANKGELDGLSGVIGTQWSGDQLQIIVGQQVGEVYAAICDRSGLAREDAIDENLDSNLTGKRDFSPRHMFDLFFDTLSGIFAPFIPAIVSCGLLQGVLYSIQTFGWISADSVEYNFFYTCANTAFYFMPVLIAFSAGKRFKCNPYVAAALGAVLIHPTFTGMSGETIELFGVIPITFANYSSTVVPAILTVYVASWIERACKKVVPAMLDIIVTPFVTFLVAAIIGFSLLAPAGNFLGTFVAEGILWLYTSLGPVGGAICAAVYPFMLATGMQVAMSPITVQNLATLGYDFIYPCTAASNAAMAACALYIFFTAKNKNIKSIGSSTGVTALIGVTEPVFFGLIAKYRKAMIATIIGGAAGGVVMGLFTVQYLSFGFVPFGTLPLAMTETFPYYMIGVCLSMVVAVISMRVLNFTDEE</sequence>
<evidence type="ECO:0000259" key="13">
    <source>
        <dbReference type="PROSITE" id="PS51098"/>
    </source>
</evidence>
<evidence type="ECO:0000256" key="12">
    <source>
        <dbReference type="SAM" id="Phobius"/>
    </source>
</evidence>
<feature type="transmembrane region" description="Helical" evidence="12">
    <location>
        <begin position="286"/>
        <end position="311"/>
    </location>
</feature>
<evidence type="ECO:0000256" key="5">
    <source>
        <dbReference type="ARBA" id="ARBA00022679"/>
    </source>
</evidence>
<dbReference type="InterPro" id="IPR013013">
    <property type="entry name" value="PTS_EIIC_1"/>
</dbReference>
<dbReference type="RefSeq" id="WP_006721515.1">
    <property type="nucleotide sequence ID" value="NZ_CP085935.1"/>
</dbReference>
<dbReference type="InterPro" id="IPR001996">
    <property type="entry name" value="PTS_IIB_1"/>
</dbReference>
<dbReference type="InterPro" id="IPR036878">
    <property type="entry name" value="Glu_permease_IIB"/>
</dbReference>
<dbReference type="InterPro" id="IPR050558">
    <property type="entry name" value="PTS_Sugar-Specific_Components"/>
</dbReference>
<feature type="domain" description="PTS EIIC type-1" evidence="14">
    <location>
        <begin position="116"/>
        <end position="458"/>
    </location>
</feature>
<comment type="subcellular location">
    <subcellularLocation>
        <location evidence="1">Cell membrane</location>
        <topology evidence="1">Multi-pass membrane protein</topology>
    </subcellularLocation>
</comment>
<keyword evidence="7 12" id="KW-0812">Transmembrane</keyword>
<dbReference type="SUPFAM" id="SSF55604">
    <property type="entry name" value="Glucose permease domain IIB"/>
    <property type="match status" value="1"/>
</dbReference>
<evidence type="ECO:0000256" key="8">
    <source>
        <dbReference type="ARBA" id="ARBA00022777"/>
    </source>
</evidence>
<dbReference type="Pfam" id="PF02378">
    <property type="entry name" value="PTS_EIIC"/>
    <property type="match status" value="1"/>
</dbReference>
<dbReference type="GO" id="GO:0090589">
    <property type="term" value="F:protein-phosphocysteine-trehalose phosphotransferase system transporter activity"/>
    <property type="evidence" value="ECO:0007669"/>
    <property type="project" value="TreeGrafter"/>
</dbReference>
<keyword evidence="2" id="KW-0813">Transport</keyword>
<dbReference type="CDD" id="cd00212">
    <property type="entry name" value="PTS_IIB_glc"/>
    <property type="match status" value="1"/>
</dbReference>